<protein>
    <recommendedName>
        <fullName evidence="8">Cation efflux protein transmembrane domain-containing protein</fullName>
    </recommendedName>
</protein>
<comment type="caution">
    <text evidence="9">The sequence shown here is derived from an EMBL/GenBank/DDBJ whole genome shotgun (WGS) entry which is preliminary data.</text>
</comment>
<dbReference type="AlphaFoldDB" id="A0AAN7YDZ5"/>
<dbReference type="EMBL" id="JAVRRJ010000001">
    <property type="protein sequence ID" value="KAK5090362.1"/>
    <property type="molecule type" value="Genomic_DNA"/>
</dbReference>
<keyword evidence="10" id="KW-1185">Reference proteome</keyword>
<dbReference type="PANTHER" id="PTHR43840:SF11">
    <property type="entry name" value="CATION DIFFUSION FACILITATOR 10"/>
    <property type="match status" value="1"/>
</dbReference>
<proteinExistence type="predicted"/>
<dbReference type="FunFam" id="1.20.1510.10:FF:000005">
    <property type="entry name" value="Putative Cation diffusion facilitator 1"/>
    <property type="match status" value="1"/>
</dbReference>
<evidence type="ECO:0000256" key="5">
    <source>
        <dbReference type="ARBA" id="ARBA00023136"/>
    </source>
</evidence>
<gene>
    <name evidence="9" type="ORF">LTR05_000534</name>
</gene>
<keyword evidence="2" id="KW-0813">Transport</keyword>
<dbReference type="PANTHER" id="PTHR43840">
    <property type="entry name" value="MITOCHONDRIAL METAL TRANSPORTER 1-RELATED"/>
    <property type="match status" value="1"/>
</dbReference>
<dbReference type="InterPro" id="IPR027469">
    <property type="entry name" value="Cation_efflux_TMD_sf"/>
</dbReference>
<dbReference type="GO" id="GO:0008324">
    <property type="term" value="F:monoatomic cation transmembrane transporter activity"/>
    <property type="evidence" value="ECO:0007669"/>
    <property type="project" value="InterPro"/>
</dbReference>
<dbReference type="InterPro" id="IPR050291">
    <property type="entry name" value="CDF_Transporter"/>
</dbReference>
<feature type="transmembrane region" description="Helical" evidence="7">
    <location>
        <begin position="272"/>
        <end position="293"/>
    </location>
</feature>
<feature type="transmembrane region" description="Helical" evidence="7">
    <location>
        <begin position="232"/>
        <end position="252"/>
    </location>
</feature>
<dbReference type="SUPFAM" id="SSF160240">
    <property type="entry name" value="Cation efflux protein cytoplasmic domain-like"/>
    <property type="match status" value="1"/>
</dbReference>
<dbReference type="Pfam" id="PF01545">
    <property type="entry name" value="Cation_efflux"/>
    <property type="match status" value="1"/>
</dbReference>
<dbReference type="Proteomes" id="UP001309876">
    <property type="component" value="Unassembled WGS sequence"/>
</dbReference>
<evidence type="ECO:0000259" key="8">
    <source>
        <dbReference type="Pfam" id="PF01545"/>
    </source>
</evidence>
<feature type="transmembrane region" description="Helical" evidence="7">
    <location>
        <begin position="163"/>
        <end position="184"/>
    </location>
</feature>
<evidence type="ECO:0000256" key="4">
    <source>
        <dbReference type="ARBA" id="ARBA00022989"/>
    </source>
</evidence>
<feature type="region of interest" description="Disordered" evidence="6">
    <location>
        <begin position="1"/>
        <end position="46"/>
    </location>
</feature>
<evidence type="ECO:0000313" key="10">
    <source>
        <dbReference type="Proteomes" id="UP001309876"/>
    </source>
</evidence>
<reference evidence="9 10" key="1">
    <citation type="submission" date="2023-08" db="EMBL/GenBank/DDBJ databases">
        <title>Black Yeasts Isolated from many extreme environments.</title>
        <authorList>
            <person name="Coleine C."/>
            <person name="Stajich J.E."/>
            <person name="Selbmann L."/>
        </authorList>
    </citation>
    <scope>NUCLEOTIDE SEQUENCE [LARGE SCALE GENOMIC DNA]</scope>
    <source>
        <strain evidence="9 10">CCFEE 5910</strain>
    </source>
</reference>
<dbReference type="InterPro" id="IPR058533">
    <property type="entry name" value="Cation_efflux_TM"/>
</dbReference>
<dbReference type="GO" id="GO:0098771">
    <property type="term" value="P:inorganic ion homeostasis"/>
    <property type="evidence" value="ECO:0007669"/>
    <property type="project" value="UniProtKB-ARBA"/>
</dbReference>
<dbReference type="SUPFAM" id="SSF161111">
    <property type="entry name" value="Cation efflux protein transmembrane domain-like"/>
    <property type="match status" value="1"/>
</dbReference>
<evidence type="ECO:0000256" key="7">
    <source>
        <dbReference type="SAM" id="Phobius"/>
    </source>
</evidence>
<evidence type="ECO:0000256" key="3">
    <source>
        <dbReference type="ARBA" id="ARBA00022692"/>
    </source>
</evidence>
<sequence length="457" mass="50640">MVGRRAFPRGQQDEDEQQDSLRKDLESSASPKLKPRPRFKDAVEDAMSRETTLQLKKQLTEGIDTKEYKKYRKTDDEIKNIKNKKVRAYYSSINQRLDDWLEVDTIVGAMADDIMDSMDPDADHDGIMDHAGGLQHGGENIEGMLPQDVQEKRRKDKKTARRAINVNVLANIILLIAKGFAALSSSSLSLIASLLDSALDLLCTAIVWTTNRLVSWRLDSLKKTFPVGRRRLEPVGILVFSVIMIISFAQILQESVQRLLPKGDHSIATLPAVAIAAMAGTVGLKGIIGLFCVKIKTTQVQALVQDCKTDVYFNTLSLLFPLIGKAAGVWWLDPAGAAILSLYIIYDWSATAMENVTNLCGAQAEMELLKKLTYMAFRFSPLVSGFKSITAYHAGDGIWVEYDVLLDEKTPLRRAHDISETLQYCAEALPDVDRCFVTCDYSSANPSGHGADSTTNS</sequence>
<name>A0AAN7YDZ5_9EURO</name>
<feature type="domain" description="Cation efflux protein transmembrane" evidence="8">
    <location>
        <begin position="166"/>
        <end position="360"/>
    </location>
</feature>
<evidence type="ECO:0000313" key="9">
    <source>
        <dbReference type="EMBL" id="KAK5090362.1"/>
    </source>
</evidence>
<dbReference type="InterPro" id="IPR036837">
    <property type="entry name" value="Cation_efflux_CTD_sf"/>
</dbReference>
<evidence type="ECO:0000256" key="6">
    <source>
        <dbReference type="SAM" id="MobiDB-lite"/>
    </source>
</evidence>
<dbReference type="GO" id="GO:0030003">
    <property type="term" value="P:intracellular monoatomic cation homeostasis"/>
    <property type="evidence" value="ECO:0007669"/>
    <property type="project" value="UniProtKB-ARBA"/>
</dbReference>
<evidence type="ECO:0000256" key="1">
    <source>
        <dbReference type="ARBA" id="ARBA00004141"/>
    </source>
</evidence>
<dbReference type="Gene3D" id="1.20.1510.10">
    <property type="entry name" value="Cation efflux protein transmembrane domain"/>
    <property type="match status" value="1"/>
</dbReference>
<accession>A0AAN7YDZ5</accession>
<dbReference type="Gene3D" id="3.30.70.1350">
    <property type="entry name" value="Cation efflux protein, cytoplasmic domain"/>
    <property type="match status" value="1"/>
</dbReference>
<keyword evidence="4 7" id="KW-1133">Transmembrane helix</keyword>
<organism evidence="9 10">
    <name type="scientific">Lithohypha guttulata</name>
    <dbReference type="NCBI Taxonomy" id="1690604"/>
    <lineage>
        <taxon>Eukaryota</taxon>
        <taxon>Fungi</taxon>
        <taxon>Dikarya</taxon>
        <taxon>Ascomycota</taxon>
        <taxon>Pezizomycotina</taxon>
        <taxon>Eurotiomycetes</taxon>
        <taxon>Chaetothyriomycetidae</taxon>
        <taxon>Chaetothyriales</taxon>
        <taxon>Trichomeriaceae</taxon>
        <taxon>Lithohypha</taxon>
    </lineage>
</organism>
<feature type="transmembrane region" description="Helical" evidence="7">
    <location>
        <begin position="190"/>
        <end position="211"/>
    </location>
</feature>
<dbReference type="GO" id="GO:0016020">
    <property type="term" value="C:membrane"/>
    <property type="evidence" value="ECO:0007669"/>
    <property type="project" value="UniProtKB-SubCell"/>
</dbReference>
<keyword evidence="3 7" id="KW-0812">Transmembrane</keyword>
<evidence type="ECO:0000256" key="2">
    <source>
        <dbReference type="ARBA" id="ARBA00022448"/>
    </source>
</evidence>
<comment type="subcellular location">
    <subcellularLocation>
        <location evidence="1">Membrane</location>
        <topology evidence="1">Multi-pass membrane protein</topology>
    </subcellularLocation>
</comment>
<keyword evidence="5 7" id="KW-0472">Membrane</keyword>